<comment type="caution">
    <text evidence="3">The sequence shown here is derived from an EMBL/GenBank/DDBJ whole genome shotgun (WGS) entry which is preliminary data.</text>
</comment>
<dbReference type="RefSeq" id="WP_149100297.1">
    <property type="nucleotide sequence ID" value="NZ_BMMG01000008.1"/>
</dbReference>
<dbReference type="SUPFAM" id="SSF52402">
    <property type="entry name" value="Adenine nucleotide alpha hydrolases-like"/>
    <property type="match status" value="2"/>
</dbReference>
<dbReference type="PRINTS" id="PR01438">
    <property type="entry name" value="UNVRSLSTRESS"/>
</dbReference>
<accession>A0A5M8Q740</accession>
<evidence type="ECO:0000256" key="1">
    <source>
        <dbReference type="ARBA" id="ARBA00008791"/>
    </source>
</evidence>
<dbReference type="Gene3D" id="3.40.50.620">
    <property type="entry name" value="HUPs"/>
    <property type="match status" value="2"/>
</dbReference>
<dbReference type="EMBL" id="VKKZ01000025">
    <property type="protein sequence ID" value="KAA6430640.1"/>
    <property type="molecule type" value="Genomic_DNA"/>
</dbReference>
<dbReference type="PANTHER" id="PTHR46268:SF6">
    <property type="entry name" value="UNIVERSAL STRESS PROTEIN UP12"/>
    <property type="match status" value="1"/>
</dbReference>
<dbReference type="EMBL" id="JBGOGF010000014">
    <property type="protein sequence ID" value="MFA1773610.1"/>
    <property type="molecule type" value="Genomic_DNA"/>
</dbReference>
<evidence type="ECO:0000313" key="6">
    <source>
        <dbReference type="Proteomes" id="UP001570846"/>
    </source>
</evidence>
<gene>
    <name evidence="4" type="ORF">ACD591_20085</name>
    <name evidence="3" type="ORF">FOE74_19390</name>
</gene>
<proteinExistence type="inferred from homology"/>
<dbReference type="Pfam" id="PF00582">
    <property type="entry name" value="Usp"/>
    <property type="match status" value="1"/>
</dbReference>
<reference evidence="3 5" key="1">
    <citation type="submission" date="2019-07" db="EMBL/GenBank/DDBJ databases">
        <authorList>
            <person name="Qu J.-H."/>
        </authorList>
    </citation>
    <scope>NUCLEOTIDE SEQUENCE [LARGE SCALE GENOMIC DNA]</scope>
    <source>
        <strain evidence="3 5">MDT1-10-3</strain>
    </source>
</reference>
<dbReference type="Proteomes" id="UP001570846">
    <property type="component" value="Unassembled WGS sequence"/>
</dbReference>
<dbReference type="InterPro" id="IPR014729">
    <property type="entry name" value="Rossmann-like_a/b/a_fold"/>
</dbReference>
<name>A0A5M8Q740_9BACT</name>
<evidence type="ECO:0000313" key="4">
    <source>
        <dbReference type="EMBL" id="MFA1773610.1"/>
    </source>
</evidence>
<dbReference type="PANTHER" id="PTHR46268">
    <property type="entry name" value="STRESS RESPONSE PROTEIN NHAX"/>
    <property type="match status" value="1"/>
</dbReference>
<reference evidence="4 6" key="3">
    <citation type="submission" date="2024-08" db="EMBL/GenBank/DDBJ databases">
        <authorList>
            <person name="Wei W."/>
        </authorList>
    </citation>
    <scope>NUCLEOTIDE SEQUENCE [LARGE SCALE GENOMIC DNA]</scope>
    <source>
        <strain evidence="4 6">XU2</strain>
    </source>
</reference>
<dbReference type="Proteomes" id="UP000323866">
    <property type="component" value="Unassembled WGS sequence"/>
</dbReference>
<dbReference type="CDD" id="cd00293">
    <property type="entry name" value="USP-like"/>
    <property type="match status" value="2"/>
</dbReference>
<sequence>MGTFICATDFSSLAENAIHYADEIGQRMQSRMVVMHTLSEPVEAELVMAGQEQGAEEGKGKKKAARTQLKRLLSYLEQNDHLATYDTKLRQGEIVPSIITLAEEERADFIVLGSASKRGGSISERPSVRAQVIQQAPCPVLVVPAHTSFKPIRRMVLATDLRGFSPSDMALVLQLASYFGAQLQVLYVLPKEEPTTRQFVQEELERICKRLPYARTSQHIVVNASVEEGITEFCQSQRTDLLVVGAHSTPAWQQLVGPEFQEPTYPAQVPLLVIHPKKIRF</sequence>
<organism evidence="3 5">
    <name type="scientific">Rufibacter glacialis</name>
    <dbReference type="NCBI Taxonomy" id="1259555"/>
    <lineage>
        <taxon>Bacteria</taxon>
        <taxon>Pseudomonadati</taxon>
        <taxon>Bacteroidota</taxon>
        <taxon>Cytophagia</taxon>
        <taxon>Cytophagales</taxon>
        <taxon>Hymenobacteraceae</taxon>
        <taxon>Rufibacter</taxon>
    </lineage>
</organism>
<evidence type="ECO:0000313" key="5">
    <source>
        <dbReference type="Proteomes" id="UP000323866"/>
    </source>
</evidence>
<dbReference type="InterPro" id="IPR006016">
    <property type="entry name" value="UspA"/>
</dbReference>
<dbReference type="AlphaFoldDB" id="A0A5M8Q740"/>
<comment type="similarity">
    <text evidence="1">Belongs to the universal stress protein A family.</text>
</comment>
<feature type="domain" description="UspA" evidence="2">
    <location>
        <begin position="4"/>
        <end position="144"/>
    </location>
</feature>
<keyword evidence="6" id="KW-1185">Reference proteome</keyword>
<evidence type="ECO:0000313" key="3">
    <source>
        <dbReference type="EMBL" id="KAA6430640.1"/>
    </source>
</evidence>
<reference evidence="3 5" key="2">
    <citation type="submission" date="2019-09" db="EMBL/GenBank/DDBJ databases">
        <title>A bacterium isolated from glacier soil.</title>
        <authorList>
            <person name="Liu Q."/>
        </authorList>
    </citation>
    <scope>NUCLEOTIDE SEQUENCE [LARGE SCALE GENOMIC DNA]</scope>
    <source>
        <strain evidence="3 5">MDT1-10-3</strain>
    </source>
</reference>
<evidence type="ECO:0000259" key="2">
    <source>
        <dbReference type="Pfam" id="PF00582"/>
    </source>
</evidence>
<dbReference type="OrthoDB" id="1522603at2"/>
<protein>
    <submittedName>
        <fullName evidence="3">Universal stress protein</fullName>
    </submittedName>
</protein>
<dbReference type="InterPro" id="IPR006015">
    <property type="entry name" value="Universal_stress_UspA"/>
</dbReference>